<dbReference type="SUPFAM" id="SSF117396">
    <property type="entry name" value="TM1631-like"/>
    <property type="match status" value="1"/>
</dbReference>
<keyword evidence="2" id="KW-1185">Reference proteome</keyword>
<accession>C7DH67</accession>
<dbReference type="InterPro" id="IPR002763">
    <property type="entry name" value="DUF72"/>
</dbReference>
<dbReference type="Pfam" id="PF01904">
    <property type="entry name" value="DUF72"/>
    <property type="match status" value="1"/>
</dbReference>
<dbReference type="PANTHER" id="PTHR30348:SF4">
    <property type="entry name" value="DUF72 DOMAIN-CONTAINING PROTEIN"/>
    <property type="match status" value="1"/>
</dbReference>
<sequence length="226" mass="26178">MHIRVGTSGWLYPWNKGGSLEWYVKKSGMDAMELNSSFYRFPYPNQVKSWALTGKSLAWAVKVHRSVTHTHMLNESAIELCDKFLKAVSPLDKITSWYLIQLPPRFTSKLLPRLNDFLSAFDSHRLAIEFRHESWNDLDLGKIQTEGTVVTADSPLQSGKLTNLNRQLYLRFHGRTEWYSYNYSRSELAGMAEMVAKSNARQAFAFFNNDQYMLSNAKEFKKLIMC</sequence>
<dbReference type="Proteomes" id="UP000332487">
    <property type="component" value="Unassembled WGS sequence"/>
</dbReference>
<protein>
    <recommendedName>
        <fullName evidence="3">DUF72 domain-containing protein</fullName>
    </recommendedName>
</protein>
<gene>
    <name evidence="1" type="ORF">UNLARM2_0413</name>
</gene>
<evidence type="ECO:0000313" key="1">
    <source>
        <dbReference type="EMBL" id="EET89969.1"/>
    </source>
</evidence>
<organism evidence="1 2">
    <name type="scientific">Candidatus Micrarchaeum acidiphilum ARMAN-2</name>
    <dbReference type="NCBI Taxonomy" id="425595"/>
    <lineage>
        <taxon>Archaea</taxon>
        <taxon>Candidatus Micrarchaeota</taxon>
        <taxon>Candidatus Micrarchaeia</taxon>
        <taxon>Candidatus Micrarchaeales</taxon>
        <taxon>Candidatus Micrarchaeaceae</taxon>
        <taxon>Candidatus Micrarchaeum</taxon>
    </lineage>
</organism>
<dbReference type="Gene3D" id="3.20.20.410">
    <property type="entry name" value="Protein of unknown function UPF0759"/>
    <property type="match status" value="1"/>
</dbReference>
<evidence type="ECO:0008006" key="3">
    <source>
        <dbReference type="Google" id="ProtNLM"/>
    </source>
</evidence>
<dbReference type="PANTHER" id="PTHR30348">
    <property type="entry name" value="UNCHARACTERIZED PROTEIN YECE"/>
    <property type="match status" value="1"/>
</dbReference>
<evidence type="ECO:0000313" key="2">
    <source>
        <dbReference type="Proteomes" id="UP000332487"/>
    </source>
</evidence>
<reference evidence="1 2" key="2">
    <citation type="journal article" date="2010" name="Proc. Natl. Acad. Sci. U.S.A.">
        <title>Enigmatic, ultrasmall, uncultivated Archaea.</title>
        <authorList>
            <person name="Baker B.J."/>
            <person name="Comolli L.R."/>
            <person name="Dick G.J."/>
            <person name="Hauser L.J."/>
            <person name="Hyatt D."/>
            <person name="Dill B.D."/>
            <person name="Land M.L."/>
            <person name="Verberkmoes N.C."/>
            <person name="Hettich R.L."/>
            <person name="Banfield J.F."/>
        </authorList>
    </citation>
    <scope>NUCLEOTIDE SEQUENCE [LARGE SCALE GENOMIC DNA]</scope>
    <source>
        <strain evidence="1">ARMAN-2</strain>
    </source>
</reference>
<proteinExistence type="predicted"/>
<dbReference type="AlphaFoldDB" id="C7DH67"/>
<dbReference type="EMBL" id="GG697240">
    <property type="protein sequence ID" value="EET89969.1"/>
    <property type="molecule type" value="Genomic_DNA"/>
</dbReference>
<reference evidence="1 2" key="1">
    <citation type="journal article" date="2009" name="Genome Biol.">
        <title>Community-wide analysis of microbial genome sequence signatures.</title>
        <authorList>
            <person name="Dick G.J."/>
            <person name="Andersson A.F."/>
            <person name="Baker B.J."/>
            <person name="Simmons S.L."/>
            <person name="Thomas B.C."/>
            <person name="Yelton A.P."/>
            <person name="Banfield J.F."/>
        </authorList>
    </citation>
    <scope>NUCLEOTIDE SEQUENCE [LARGE SCALE GENOMIC DNA]</scope>
    <source>
        <strain evidence="1">ARMAN-2</strain>
    </source>
</reference>
<name>C7DH67_MICA2</name>
<dbReference type="InterPro" id="IPR036520">
    <property type="entry name" value="UPF0759_sf"/>
</dbReference>